<organism evidence="1 2">
    <name type="scientific">Cirrhinus mrigala</name>
    <name type="common">Mrigala</name>
    <dbReference type="NCBI Taxonomy" id="683832"/>
    <lineage>
        <taxon>Eukaryota</taxon>
        <taxon>Metazoa</taxon>
        <taxon>Chordata</taxon>
        <taxon>Craniata</taxon>
        <taxon>Vertebrata</taxon>
        <taxon>Euteleostomi</taxon>
        <taxon>Actinopterygii</taxon>
        <taxon>Neopterygii</taxon>
        <taxon>Teleostei</taxon>
        <taxon>Ostariophysi</taxon>
        <taxon>Cypriniformes</taxon>
        <taxon>Cyprinidae</taxon>
        <taxon>Labeoninae</taxon>
        <taxon>Labeonini</taxon>
        <taxon>Cirrhinus</taxon>
    </lineage>
</organism>
<proteinExistence type="predicted"/>
<sequence length="57" mass="5979">MARSSSILGTSDLTLLRITEGSGGLLACQWRHSQTPPCLPLLCRSRVPVCGARIAAG</sequence>
<dbReference type="AlphaFoldDB" id="A0ABD0RVD3"/>
<evidence type="ECO:0000313" key="1">
    <source>
        <dbReference type="EMBL" id="KAL0202514.1"/>
    </source>
</evidence>
<comment type="caution">
    <text evidence="1">The sequence shown here is derived from an EMBL/GenBank/DDBJ whole genome shotgun (WGS) entry which is preliminary data.</text>
</comment>
<evidence type="ECO:0000313" key="2">
    <source>
        <dbReference type="Proteomes" id="UP001529510"/>
    </source>
</evidence>
<accession>A0ABD0RVD3</accession>
<reference evidence="1 2" key="1">
    <citation type="submission" date="2024-05" db="EMBL/GenBank/DDBJ databases">
        <title>Genome sequencing and assembly of Indian major carp, Cirrhinus mrigala (Hamilton, 1822).</title>
        <authorList>
            <person name="Mohindra V."/>
            <person name="Chowdhury L.M."/>
            <person name="Lal K."/>
            <person name="Jena J.K."/>
        </authorList>
    </citation>
    <scope>NUCLEOTIDE SEQUENCE [LARGE SCALE GENOMIC DNA]</scope>
    <source>
        <strain evidence="1">CM1030</strain>
        <tissue evidence="1">Blood</tissue>
    </source>
</reference>
<dbReference type="EMBL" id="JAMKFB020000001">
    <property type="protein sequence ID" value="KAL0202514.1"/>
    <property type="molecule type" value="Genomic_DNA"/>
</dbReference>
<keyword evidence="2" id="KW-1185">Reference proteome</keyword>
<feature type="non-terminal residue" evidence="1">
    <location>
        <position position="57"/>
    </location>
</feature>
<gene>
    <name evidence="1" type="ORF">M9458_000532</name>
</gene>
<name>A0ABD0RVD3_CIRMR</name>
<dbReference type="Proteomes" id="UP001529510">
    <property type="component" value="Unassembled WGS sequence"/>
</dbReference>
<protein>
    <submittedName>
        <fullName evidence="1">Uncharacterized protein</fullName>
    </submittedName>
</protein>